<proteinExistence type="predicted"/>
<dbReference type="PROSITE" id="PS51819">
    <property type="entry name" value="VOC"/>
    <property type="match status" value="1"/>
</dbReference>
<dbReference type="RefSeq" id="WP_101832814.1">
    <property type="nucleotide sequence ID" value="NZ_FZMO01000244.1"/>
</dbReference>
<dbReference type="EMBL" id="FZMO01000244">
    <property type="protein sequence ID" value="SNQ49296.1"/>
    <property type="molecule type" value="Genomic_DNA"/>
</dbReference>
<dbReference type="OrthoDB" id="197463at2"/>
<sequence length="135" mass="14671">MTVSLSGMHVLVDDPDAALSFYRDTLGLTVRNEVARDGFKWITLVTDSQPEVAIVLSQPHAGRSKENGDALAALLAKGELLMVQLRADDLDATFDRIVSSPGVEVLQEPASQPWGVRDCAVRDPAGNMVRIEQKK</sequence>
<dbReference type="AlphaFoldDB" id="A0A2I2KUF1"/>
<feature type="domain" description="VOC" evidence="1">
    <location>
        <begin position="4"/>
        <end position="134"/>
    </location>
</feature>
<accession>A0A2I2KUF1</accession>
<protein>
    <submittedName>
        <fullName evidence="2">Lyase</fullName>
    </submittedName>
</protein>
<evidence type="ECO:0000259" key="1">
    <source>
        <dbReference type="PROSITE" id="PS51819"/>
    </source>
</evidence>
<dbReference type="Proteomes" id="UP000234331">
    <property type="component" value="Unassembled WGS sequence"/>
</dbReference>
<name>A0A2I2KUF1_9ACTN</name>
<evidence type="ECO:0000313" key="2">
    <source>
        <dbReference type="EMBL" id="SNQ49296.1"/>
    </source>
</evidence>
<dbReference type="InterPro" id="IPR029068">
    <property type="entry name" value="Glyas_Bleomycin-R_OHBP_Dase"/>
</dbReference>
<reference evidence="2 3" key="1">
    <citation type="submission" date="2017-06" db="EMBL/GenBank/DDBJ databases">
        <authorList>
            <person name="Kim H.J."/>
            <person name="Triplett B.A."/>
        </authorList>
    </citation>
    <scope>NUCLEOTIDE SEQUENCE [LARGE SCALE GENOMIC DNA]</scope>
    <source>
        <strain evidence="2">FRACA_ARgP5</strain>
    </source>
</reference>
<dbReference type="GO" id="GO:0016829">
    <property type="term" value="F:lyase activity"/>
    <property type="evidence" value="ECO:0007669"/>
    <property type="project" value="UniProtKB-KW"/>
</dbReference>
<dbReference type="InterPro" id="IPR037523">
    <property type="entry name" value="VOC_core"/>
</dbReference>
<keyword evidence="2" id="KW-0456">Lyase</keyword>
<dbReference type="PANTHER" id="PTHR36437:SF2">
    <property type="entry name" value="GLYOXALASE_BLEOMYCIN RESISTANCE PROTEIN_DIOXYGENASE"/>
    <property type="match status" value="1"/>
</dbReference>
<dbReference type="PANTHER" id="PTHR36437">
    <property type="entry name" value="GLYOXALASE/BLEOMYCIN RESISTANCE PROTEIN/DIOXYGENASE"/>
    <property type="match status" value="1"/>
</dbReference>
<gene>
    <name evidence="2" type="ORF">FRACA_3180003</name>
</gene>
<dbReference type="InterPro" id="IPR004360">
    <property type="entry name" value="Glyas_Fos-R_dOase_dom"/>
</dbReference>
<dbReference type="Gene3D" id="3.10.180.10">
    <property type="entry name" value="2,3-Dihydroxybiphenyl 1,2-Dioxygenase, domain 1"/>
    <property type="match status" value="1"/>
</dbReference>
<dbReference type="SUPFAM" id="SSF54593">
    <property type="entry name" value="Glyoxalase/Bleomycin resistance protein/Dihydroxybiphenyl dioxygenase"/>
    <property type="match status" value="1"/>
</dbReference>
<dbReference type="Pfam" id="PF00903">
    <property type="entry name" value="Glyoxalase"/>
    <property type="match status" value="1"/>
</dbReference>
<keyword evidence="3" id="KW-1185">Reference proteome</keyword>
<organism evidence="2 3">
    <name type="scientific">Frankia canadensis</name>
    <dbReference type="NCBI Taxonomy" id="1836972"/>
    <lineage>
        <taxon>Bacteria</taxon>
        <taxon>Bacillati</taxon>
        <taxon>Actinomycetota</taxon>
        <taxon>Actinomycetes</taxon>
        <taxon>Frankiales</taxon>
        <taxon>Frankiaceae</taxon>
        <taxon>Frankia</taxon>
    </lineage>
</organism>
<evidence type="ECO:0000313" key="3">
    <source>
        <dbReference type="Proteomes" id="UP000234331"/>
    </source>
</evidence>